<keyword evidence="2" id="KW-1185">Reference proteome</keyword>
<evidence type="ECO:0000313" key="1">
    <source>
        <dbReference type="EMBL" id="MBA5689997.1"/>
    </source>
</evidence>
<name>A0A7W2FE67_9BURK</name>
<evidence type="ECO:0000313" key="2">
    <source>
        <dbReference type="Proteomes" id="UP000573499"/>
    </source>
</evidence>
<gene>
    <name evidence="1" type="ORF">H3H39_23400</name>
</gene>
<comment type="caution">
    <text evidence="1">The sequence shown here is derived from an EMBL/GenBank/DDBJ whole genome shotgun (WGS) entry which is preliminary data.</text>
</comment>
<dbReference type="AlphaFoldDB" id="A0A7W2FE67"/>
<dbReference type="Proteomes" id="UP000573499">
    <property type="component" value="Unassembled WGS sequence"/>
</dbReference>
<accession>A0A7W2FE67</accession>
<dbReference type="EMBL" id="JACEZU010000014">
    <property type="protein sequence ID" value="MBA5689997.1"/>
    <property type="molecule type" value="Genomic_DNA"/>
</dbReference>
<protein>
    <submittedName>
        <fullName evidence="1">Uncharacterized protein</fullName>
    </submittedName>
</protein>
<reference evidence="1 2" key="1">
    <citation type="submission" date="2020-07" db="EMBL/GenBank/DDBJ databases">
        <title>Novel species isolated from subtropical streams in China.</title>
        <authorList>
            <person name="Lu H."/>
        </authorList>
    </citation>
    <scope>NUCLEOTIDE SEQUENCE [LARGE SCALE GENOMIC DNA]</scope>
    <source>
        <strain evidence="1 2">LX47W</strain>
    </source>
</reference>
<sequence length="319" mass="36338">MPQRTVAVQNWNVTVTDAKFHWYDLVAGFPAVPDIRDPVGRYLRRMQFDLEATMEKRLLYLVVSRPRVRFDTNRSPSWGFFSLKLTLPLLVGAEQKRDSVTLELDVPFAATMKKPVVTVQDRFLILNWGGLVEAMSIHDVLQHHDHGLKFVSRVQFVGQTKDTSGRLAKGRLTTLQKIQQNNSEHSDTLLLVQRLHFEIDSAQGDPALLPANQNPVAADLLLKDRMDLAECTVIKYFEGDVMRGRKDHELAVRRARMVEVQANNNVNDVTIDLTAPEADSDRYYDLMSEYVPVSRGHRMRCHLLNGDVALTILPPERKA</sequence>
<proteinExistence type="predicted"/>
<organism evidence="1 2">
    <name type="scientific">Rugamonas apoptosis</name>
    <dbReference type="NCBI Taxonomy" id="2758570"/>
    <lineage>
        <taxon>Bacteria</taxon>
        <taxon>Pseudomonadati</taxon>
        <taxon>Pseudomonadota</taxon>
        <taxon>Betaproteobacteria</taxon>
        <taxon>Burkholderiales</taxon>
        <taxon>Oxalobacteraceae</taxon>
        <taxon>Telluria group</taxon>
        <taxon>Rugamonas</taxon>
    </lineage>
</organism>